<organism evidence="1 2">
    <name type="scientific">Citrus sinensis</name>
    <name type="common">Sweet orange</name>
    <name type="synonym">Citrus aurantium var. sinensis</name>
    <dbReference type="NCBI Taxonomy" id="2711"/>
    <lineage>
        <taxon>Eukaryota</taxon>
        <taxon>Viridiplantae</taxon>
        <taxon>Streptophyta</taxon>
        <taxon>Embryophyta</taxon>
        <taxon>Tracheophyta</taxon>
        <taxon>Spermatophyta</taxon>
        <taxon>Magnoliopsida</taxon>
        <taxon>eudicotyledons</taxon>
        <taxon>Gunneridae</taxon>
        <taxon>Pentapetalae</taxon>
        <taxon>rosids</taxon>
        <taxon>malvids</taxon>
        <taxon>Sapindales</taxon>
        <taxon>Rutaceae</taxon>
        <taxon>Aurantioideae</taxon>
        <taxon>Citrus</taxon>
    </lineage>
</organism>
<name>A0ACB8I2D3_CITSI</name>
<reference evidence="2" key="1">
    <citation type="journal article" date="2023" name="Hortic. Res.">
        <title>A chromosome-level phased genome enabling allele-level studies in sweet orange: a case study on citrus Huanglongbing tolerance.</title>
        <authorList>
            <person name="Wu B."/>
            <person name="Yu Q."/>
            <person name="Deng Z."/>
            <person name="Duan Y."/>
            <person name="Luo F."/>
            <person name="Gmitter F. Jr."/>
        </authorList>
    </citation>
    <scope>NUCLEOTIDE SEQUENCE [LARGE SCALE GENOMIC DNA]</scope>
    <source>
        <strain evidence="2">cv. Valencia</strain>
    </source>
</reference>
<evidence type="ECO:0000313" key="2">
    <source>
        <dbReference type="Proteomes" id="UP000829398"/>
    </source>
</evidence>
<gene>
    <name evidence="1" type="ORF">KPL71_026853</name>
</gene>
<comment type="caution">
    <text evidence="1">The sequence shown here is derived from an EMBL/GenBank/DDBJ whole genome shotgun (WGS) entry which is preliminary data.</text>
</comment>
<protein>
    <submittedName>
        <fullName evidence="1">Uncharacterized protein</fullName>
    </submittedName>
</protein>
<dbReference type="Proteomes" id="UP000829398">
    <property type="component" value="Chromosome 9"/>
</dbReference>
<accession>A0ACB8I2D3</accession>
<keyword evidence="2" id="KW-1185">Reference proteome</keyword>
<evidence type="ECO:0000313" key="1">
    <source>
        <dbReference type="EMBL" id="KAH9681150.1"/>
    </source>
</evidence>
<dbReference type="EMBL" id="CM039178">
    <property type="protein sequence ID" value="KAH9681150.1"/>
    <property type="molecule type" value="Genomic_DNA"/>
</dbReference>
<sequence>MHIEKNICDSIIGMLLNMKGKSKDGLNSRLDLIHLDIRKDLHPKKEENFYCLPAASHTLSKEEKELFCKRLADIKLPDGYGSNITNCISVKEHKITGLKSNHCHILIQQLLPVALRGILPEGPRKAILRLRAFFKELCSRVLDRNILEKLEEEVVETLCMLERFFPPSFFDIMVHLTIHLGREARLCGPVQYCWMYPIERYMKILKGYVRNRARPKGCIAERYLAEEYAMFCGTEHLEELKGSDKRFENNEKLLQNKHVETFNVWLHEKIKVMENHINVSNILKWLSRGPRVQSMSYSGFVINGLRFHTKDAEKSRQNNGVSLEATTICRASAKDNAQSSKKAEKRAKKQQQALFVAATREENVRLTINSHENVETSTPSTNNGKRKRGLTTLAVIRDHTPLLVECNERGQPVRVNSEKYATFAGVAAREHVPIVIKDWRLVPSKTKEDLWSLIKHLALRNLGDRWRQYKSEITTKIKEANKKTNRSRALALIRPKNVIFDEDWEAFVKHRLSPEFEASCGRTTLHLLAIIFLVLSDCSFISLILSTRFDLEKFNGENDFYLWNLKMRAILIQQGLDSALDDEEESKSKRKKEEGSSSLGGDSRTINNKAHSTIILHLSDEVLREVAKKRTASGLWAKLEELFLKKSLAKRLYMKRKLYTFSMKEGTAMKDHLDEFNKLILDLENVNVMLEDEDRALILLSSLPDSYEHYVDTLLNGRQTLTLKDVKNALESKDLKKRSDFKDQTTGDGLVVKAKSEKKVYKDKKNKNQKEKDDKKKKKRKCYFCQREGHYIKDCFEKKKLEKLQKETNGKAAVAFEDEEDAEGADVLIAAERQPTAEWILDSGCSFHMCPNKEFFKTFESINGGKVLLGNNLACKVTRMGTINIQMFDEETRELKQVRYVPKLKRNLISLGMMDKMGCSIKTENGKIEILNKGEVIMKGVRRNGLYVLVGSVPQLGENTNITSDKTKLWHMRLGHMSQKGIKELEKQGLFGHDQISQLEFCEKCVFGKATRLKFNTGKHETKQTLDYIHSDIWGPSQVPSHGGARYFITFIDDFSRKLWVYILKHKSEALDKFKEWIALMENQIGRKIKRLRTDNGLEYCSNEFDEFCKRLGIARQKTVRYTPQQNGLAERMNKTLIEKVRYMLLSSNLSKYFWAEAVVTAAYLINRSPSSALEFKTPQEVWSGKPPDLSNLKVFGCPAYAHIKQGKLEPRAVKGYFIGYPEGIKGYKIWSINGKPTRIFISRDVVFDEEALTQSRVETEITNTSSEENGVVELEVESPKEAKQHPKQTHYELKGYQLARDRIRRTIKMPERYGVADLISYALAVAETETSDEPATYKQAMRTKDKRKWLAAMEEEMASLRKNKTWTLVKKSFDQKLTGYVDKILSRFGMKESKPVLTPLGAQFRLSKQEEPEENAEVEHMKNMPYSSVVGCIMYAMVCTRPDLAYGIGVLSRFMSNPGKHHWNAAKWMLRYLKGTAGHGIVYGRVDKSSDQVQGYVDSDFAGDLDKKRSITGYVYTLCGGAVSWKASLQSVVALSTTEAEYIALSEAVKEAIWLKGLVTELGLEDEIAQEVVVDDSVTEEALTE</sequence>
<proteinExistence type="predicted"/>